<feature type="region of interest" description="Disordered" evidence="1">
    <location>
        <begin position="579"/>
        <end position="615"/>
    </location>
</feature>
<feature type="region of interest" description="Disordered" evidence="1">
    <location>
        <begin position="646"/>
        <end position="734"/>
    </location>
</feature>
<feature type="transmembrane region" description="Helical" evidence="2">
    <location>
        <begin position="524"/>
        <end position="545"/>
    </location>
</feature>
<keyword evidence="2" id="KW-1133">Transmembrane helix</keyword>
<proteinExistence type="predicted"/>
<feature type="compositionally biased region" description="Basic and acidic residues" evidence="1">
    <location>
        <begin position="710"/>
        <end position="727"/>
    </location>
</feature>
<dbReference type="Proteomes" id="UP000284842">
    <property type="component" value="Unassembled WGS sequence"/>
</dbReference>
<feature type="region of interest" description="Disordered" evidence="1">
    <location>
        <begin position="243"/>
        <end position="265"/>
    </location>
</feature>
<evidence type="ECO:0000256" key="2">
    <source>
        <dbReference type="SAM" id="Phobius"/>
    </source>
</evidence>
<comment type="caution">
    <text evidence="3">The sequence shown here is derived from an EMBL/GenBank/DDBJ whole genome shotgun (WGS) entry which is preliminary data.</text>
</comment>
<feature type="transmembrane region" description="Helical" evidence="2">
    <location>
        <begin position="210"/>
        <end position="231"/>
    </location>
</feature>
<keyword evidence="4" id="KW-1185">Reference proteome</keyword>
<protein>
    <submittedName>
        <fullName evidence="3">Uncharacterized protein</fullName>
    </submittedName>
</protein>
<name>A0A409W978_9AGAR</name>
<keyword evidence="2" id="KW-0472">Membrane</keyword>
<sequence>MAQPTPTPTYRPSPDRSQVHWFDDQDSELYISYSGLWRLIPWEGAYASTIHWTKEVGAFATFQFPGPAYVFANITWPACEGSGYTIRGFVHGYDYNQSGTSLSCNGRRNDINMLEFYMNEINVPGTQRLTIELVSGGPGDVALMLDGFGYLPIGDAAATSISHSIITRTSSSSSLETTKAPTTSSTSDSPISSAIDVQTVVPGSSPSTPLIVALGVAAGFLFVLGLSLFFFRRRVRGLLQRLRSTQSGKPSRDMEEKPHASTFLNAPYVTLQPSSSALGLLNPKDSPTRSKSPNSLFDDTGSTATTPTINTPYPDRSQAFWSDDTNPDIVYAGTWSAVHRPGAWFASLHSTKKAGSSATFSFPGPSYVFINISLPVCDTDGFLLRAFVHGLEGSESSKTVACASRNEQPLLEFYNSLVDRDGLQQVTIELMEDYNGSAEGRGPLLLDCFGYVTLADLRNTPFISNSSETLAAPTISVEADVTVTVVPASTTSVIDIPLNTDNMDAVTTTVAPTVGKSMPFSVPVLIGLSLAIGMAFIVLFILFAWRHRIRNFIQQKKQQHSNNSSEVDMTERLNHSTFSTNARFDPMPPSPSRHGLLDSDSNLDRPSSPNSLFHDTMSRTSTIHCIVGDNPKFGECYCPTCDVTRSNPNRQSSSSSSTQMHSLTGPTSYSAHSDAQSSITAVGTNTSYRASSSSSHTAASTNSNHSNPFTDERDSFIHPHQTLDSHTRNPFGED</sequence>
<feature type="region of interest" description="Disordered" evidence="1">
    <location>
        <begin position="172"/>
        <end position="191"/>
    </location>
</feature>
<reference evidence="3 4" key="1">
    <citation type="journal article" date="2018" name="Evol. Lett.">
        <title>Horizontal gene cluster transfer increased hallucinogenic mushroom diversity.</title>
        <authorList>
            <person name="Reynolds H.T."/>
            <person name="Vijayakumar V."/>
            <person name="Gluck-Thaler E."/>
            <person name="Korotkin H.B."/>
            <person name="Matheny P.B."/>
            <person name="Slot J.C."/>
        </authorList>
    </citation>
    <scope>NUCLEOTIDE SEQUENCE [LARGE SCALE GENOMIC DNA]</scope>
    <source>
        <strain evidence="3 4">2629</strain>
    </source>
</reference>
<dbReference type="EMBL" id="NHTK01005703">
    <property type="protein sequence ID" value="PPQ75076.1"/>
    <property type="molecule type" value="Genomic_DNA"/>
</dbReference>
<gene>
    <name evidence="3" type="ORF">CVT24_010148</name>
</gene>
<accession>A0A409W978</accession>
<dbReference type="OrthoDB" id="3118854at2759"/>
<feature type="compositionally biased region" description="Polar residues" evidence="1">
    <location>
        <begin position="289"/>
        <end position="311"/>
    </location>
</feature>
<evidence type="ECO:0000313" key="4">
    <source>
        <dbReference type="Proteomes" id="UP000284842"/>
    </source>
</evidence>
<feature type="compositionally biased region" description="Polar residues" evidence="1">
    <location>
        <begin position="604"/>
        <end position="615"/>
    </location>
</feature>
<feature type="compositionally biased region" description="Basic and acidic residues" evidence="1">
    <location>
        <begin position="250"/>
        <end position="259"/>
    </location>
</feature>
<dbReference type="InParanoid" id="A0A409W978"/>
<evidence type="ECO:0000313" key="3">
    <source>
        <dbReference type="EMBL" id="PPQ75076.1"/>
    </source>
</evidence>
<evidence type="ECO:0000256" key="1">
    <source>
        <dbReference type="SAM" id="MobiDB-lite"/>
    </source>
</evidence>
<keyword evidence="2" id="KW-0812">Transmembrane</keyword>
<feature type="compositionally biased region" description="Low complexity" evidence="1">
    <location>
        <begin position="684"/>
        <end position="707"/>
    </location>
</feature>
<dbReference type="AlphaFoldDB" id="A0A409W978"/>
<organism evidence="3 4">
    <name type="scientific">Panaeolus cyanescens</name>
    <dbReference type="NCBI Taxonomy" id="181874"/>
    <lineage>
        <taxon>Eukaryota</taxon>
        <taxon>Fungi</taxon>
        <taxon>Dikarya</taxon>
        <taxon>Basidiomycota</taxon>
        <taxon>Agaricomycotina</taxon>
        <taxon>Agaricomycetes</taxon>
        <taxon>Agaricomycetidae</taxon>
        <taxon>Agaricales</taxon>
        <taxon>Agaricineae</taxon>
        <taxon>Galeropsidaceae</taxon>
        <taxon>Panaeolus</taxon>
    </lineage>
</organism>
<feature type="region of interest" description="Disordered" evidence="1">
    <location>
        <begin position="278"/>
        <end position="311"/>
    </location>
</feature>
<feature type="compositionally biased region" description="Polar residues" evidence="1">
    <location>
        <begin position="658"/>
        <end position="683"/>
    </location>
</feature>